<comment type="similarity">
    <text evidence="2">Belongs to the TerC family.</text>
</comment>
<name>L8PQJ8_STRVR</name>
<sequence length="345" mass="37486">MNGGPVLDISALTWAVTIGLILALLAVDLILAAARPHRVGFGEATAWSVFYILVAVGFGIWFAARYGGDFGTEYFAGYIVEKSLSVDNLFVFVIIMTTFAVPAEHRHKVLTFGIVLALVMRAIFIALGATLLALFSFMFLLFGLLLLYTAVQLFRHRDEDPDIEDNVMVKAARRILPITDDYVGGNLTIRIDGRRMVTPLFVVLLAIGSIDLLFALDSIPAVFGVTREPYIVFVANAFALLGLRALFFLVSGLLDRLVYLSAGLSLILAFIGVKLILHWAHVDLDERVPEISTPISLAVIVLVLAVVTVASLIKTRRDPTAKAHPGSLRAHPPKSADSGEEAGSR</sequence>
<feature type="transmembrane region" description="Helical" evidence="7">
    <location>
        <begin position="200"/>
        <end position="223"/>
    </location>
</feature>
<comment type="subcellular location">
    <subcellularLocation>
        <location evidence="1">Membrane</location>
        <topology evidence="1">Multi-pass membrane protein</topology>
    </subcellularLocation>
</comment>
<evidence type="ECO:0000256" key="6">
    <source>
        <dbReference type="SAM" id="MobiDB-lite"/>
    </source>
</evidence>
<keyword evidence="3 7" id="KW-0812">Transmembrane</keyword>
<feature type="transmembrane region" description="Helical" evidence="7">
    <location>
        <begin position="229"/>
        <end position="250"/>
    </location>
</feature>
<feature type="transmembrane region" description="Helical" evidence="7">
    <location>
        <begin position="46"/>
        <end position="64"/>
    </location>
</feature>
<proteinExistence type="inferred from homology"/>
<evidence type="ECO:0000256" key="7">
    <source>
        <dbReference type="SAM" id="Phobius"/>
    </source>
</evidence>
<evidence type="ECO:0000256" key="3">
    <source>
        <dbReference type="ARBA" id="ARBA00022692"/>
    </source>
</evidence>
<gene>
    <name evidence="8" type="ORF">STVIR_1395</name>
</gene>
<dbReference type="InterPro" id="IPR022369">
    <property type="entry name" value="Integral_membrane_TerC_rswitch"/>
</dbReference>
<protein>
    <submittedName>
        <fullName evidence="8">Putative Integral membrane protein TerC</fullName>
    </submittedName>
</protein>
<dbReference type="AlphaFoldDB" id="L8PQJ8"/>
<dbReference type="EMBL" id="AMLP01000049">
    <property type="protein sequence ID" value="ELS57657.1"/>
    <property type="molecule type" value="Genomic_DNA"/>
</dbReference>
<dbReference type="PANTHER" id="PTHR30238">
    <property type="entry name" value="MEMBRANE BOUND PREDICTED REDOX MODULATOR"/>
    <property type="match status" value="1"/>
</dbReference>
<feature type="transmembrane region" description="Helical" evidence="7">
    <location>
        <begin position="133"/>
        <end position="151"/>
    </location>
</feature>
<evidence type="ECO:0000256" key="2">
    <source>
        <dbReference type="ARBA" id="ARBA00007511"/>
    </source>
</evidence>
<feature type="region of interest" description="Disordered" evidence="6">
    <location>
        <begin position="320"/>
        <end position="345"/>
    </location>
</feature>
<evidence type="ECO:0000256" key="4">
    <source>
        <dbReference type="ARBA" id="ARBA00022989"/>
    </source>
</evidence>
<evidence type="ECO:0000313" key="8">
    <source>
        <dbReference type="EMBL" id="ELS57657.1"/>
    </source>
</evidence>
<dbReference type="Pfam" id="PF03741">
    <property type="entry name" value="TerC"/>
    <property type="match status" value="1"/>
</dbReference>
<feature type="transmembrane region" description="Helical" evidence="7">
    <location>
        <begin position="291"/>
        <end position="313"/>
    </location>
</feature>
<evidence type="ECO:0000256" key="5">
    <source>
        <dbReference type="ARBA" id="ARBA00023136"/>
    </source>
</evidence>
<reference evidence="8 9" key="1">
    <citation type="journal article" date="2013" name="Genome Announc.">
        <title>Draft Genome Sequence of Streptomyces viridochromogenes Strain Tu57, Producer of Avilamycin.</title>
        <authorList>
            <person name="Gruning B.A."/>
            <person name="Erxleben A."/>
            <person name="Hahnlein A."/>
            <person name="Gunther S."/>
        </authorList>
    </citation>
    <scope>NUCLEOTIDE SEQUENCE [LARGE SCALE GENOMIC DNA]</scope>
    <source>
        <strain evidence="8 9">Tue57</strain>
    </source>
</reference>
<organism evidence="8 9">
    <name type="scientific">Streptomyces viridochromogenes Tue57</name>
    <dbReference type="NCBI Taxonomy" id="1160705"/>
    <lineage>
        <taxon>Bacteria</taxon>
        <taxon>Bacillati</taxon>
        <taxon>Actinomycetota</taxon>
        <taxon>Actinomycetes</taxon>
        <taxon>Kitasatosporales</taxon>
        <taxon>Streptomycetaceae</taxon>
        <taxon>Streptomyces</taxon>
    </lineage>
</organism>
<feature type="transmembrane region" description="Helical" evidence="7">
    <location>
        <begin position="12"/>
        <end position="34"/>
    </location>
</feature>
<evidence type="ECO:0000313" key="9">
    <source>
        <dbReference type="Proteomes" id="UP000011205"/>
    </source>
</evidence>
<dbReference type="PANTHER" id="PTHR30238:SF0">
    <property type="entry name" value="THYLAKOID MEMBRANE PROTEIN TERC, CHLOROPLASTIC"/>
    <property type="match status" value="1"/>
</dbReference>
<feature type="transmembrane region" description="Helical" evidence="7">
    <location>
        <begin position="84"/>
        <end position="102"/>
    </location>
</feature>
<keyword evidence="5 7" id="KW-0472">Membrane</keyword>
<dbReference type="RefSeq" id="WP_003996740.1">
    <property type="nucleotide sequence ID" value="NZ_AMLP01000049.1"/>
</dbReference>
<dbReference type="InterPro" id="IPR005496">
    <property type="entry name" value="Integral_membrane_TerC"/>
</dbReference>
<dbReference type="PATRIC" id="fig|1160705.3.peg.1390"/>
<accession>L8PQJ8</accession>
<comment type="caution">
    <text evidence="8">The sequence shown here is derived from an EMBL/GenBank/DDBJ whole genome shotgun (WGS) entry which is preliminary data.</text>
</comment>
<dbReference type="Proteomes" id="UP000011205">
    <property type="component" value="Unassembled WGS sequence"/>
</dbReference>
<dbReference type="NCBIfam" id="TIGR03718">
    <property type="entry name" value="R_switched_Alx"/>
    <property type="match status" value="1"/>
</dbReference>
<dbReference type="GO" id="GO:0016020">
    <property type="term" value="C:membrane"/>
    <property type="evidence" value="ECO:0007669"/>
    <property type="project" value="UniProtKB-SubCell"/>
</dbReference>
<feature type="transmembrane region" description="Helical" evidence="7">
    <location>
        <begin position="257"/>
        <end position="279"/>
    </location>
</feature>
<evidence type="ECO:0000256" key="1">
    <source>
        <dbReference type="ARBA" id="ARBA00004141"/>
    </source>
</evidence>
<keyword evidence="4 7" id="KW-1133">Transmembrane helix</keyword>